<evidence type="ECO:0000313" key="2">
    <source>
        <dbReference type="Proteomes" id="UP000181903"/>
    </source>
</evidence>
<evidence type="ECO:0008006" key="3">
    <source>
        <dbReference type="Google" id="ProtNLM"/>
    </source>
</evidence>
<organism evidence="1 2">
    <name type="scientific">Pseudomonas poae</name>
    <dbReference type="NCBI Taxonomy" id="200451"/>
    <lineage>
        <taxon>Bacteria</taxon>
        <taxon>Pseudomonadati</taxon>
        <taxon>Pseudomonadota</taxon>
        <taxon>Gammaproteobacteria</taxon>
        <taxon>Pseudomonadales</taxon>
        <taxon>Pseudomonadaceae</taxon>
        <taxon>Pseudomonas</taxon>
    </lineage>
</organism>
<dbReference type="RefSeq" id="WP_169794359.1">
    <property type="nucleotide sequence ID" value="NZ_JYLI01000018.1"/>
</dbReference>
<dbReference type="GeneID" id="66764546"/>
<keyword evidence="2" id="KW-1185">Reference proteome</keyword>
<evidence type="ECO:0000313" key="1">
    <source>
        <dbReference type="EMBL" id="SDN71339.1"/>
    </source>
</evidence>
<proteinExistence type="predicted"/>
<dbReference type="Proteomes" id="UP000181903">
    <property type="component" value="Chromosome I"/>
</dbReference>
<name>A0ABY0RD61_9PSED</name>
<protein>
    <recommendedName>
        <fullName evidence="3">CopG family transcriptional regulator</fullName>
    </recommendedName>
</protein>
<accession>A0ABY0RD61</accession>
<dbReference type="EMBL" id="LT629706">
    <property type="protein sequence ID" value="SDN71339.1"/>
    <property type="molecule type" value="Genomic_DNA"/>
</dbReference>
<reference evidence="1 2" key="1">
    <citation type="submission" date="2016-10" db="EMBL/GenBank/DDBJ databases">
        <authorList>
            <person name="Varghese N."/>
            <person name="Submissions S."/>
        </authorList>
    </citation>
    <scope>NUCLEOTIDE SEQUENCE [LARGE SCALE GENOMIC DNA]</scope>
    <source>
        <strain evidence="1 2">BS2776</strain>
    </source>
</reference>
<sequence>MKLETRLIKVAMPLDLIALLEAEAVNYESFSKMMNAVARRYFLHKSLREEFTKLEK</sequence>
<gene>
    <name evidence="1" type="ORF">SAMN04490208_1219</name>
</gene>